<dbReference type="PANTHER" id="PTHR47712">
    <property type="entry name" value="OS09G0555300 PROTEIN"/>
    <property type="match status" value="1"/>
</dbReference>
<name>A0ABD3H348_9MARC</name>
<protein>
    <recommendedName>
        <fullName evidence="2">F-box domain-containing protein</fullName>
    </recommendedName>
</protein>
<dbReference type="InterPro" id="IPR006652">
    <property type="entry name" value="Kelch_1"/>
</dbReference>
<dbReference type="SUPFAM" id="SSF50965">
    <property type="entry name" value="Galactose oxidase, central domain"/>
    <property type="match status" value="1"/>
</dbReference>
<feature type="domain" description="F-box" evidence="2">
    <location>
        <begin position="239"/>
        <end position="279"/>
    </location>
</feature>
<evidence type="ECO:0000259" key="2">
    <source>
        <dbReference type="SMART" id="SM00256"/>
    </source>
</evidence>
<organism evidence="3 4">
    <name type="scientific">Riccia sorocarpa</name>
    <dbReference type="NCBI Taxonomy" id="122646"/>
    <lineage>
        <taxon>Eukaryota</taxon>
        <taxon>Viridiplantae</taxon>
        <taxon>Streptophyta</taxon>
        <taxon>Embryophyta</taxon>
        <taxon>Marchantiophyta</taxon>
        <taxon>Marchantiopsida</taxon>
        <taxon>Marchantiidae</taxon>
        <taxon>Marchantiales</taxon>
        <taxon>Ricciaceae</taxon>
        <taxon>Riccia</taxon>
    </lineage>
</organism>
<dbReference type="Pfam" id="PF01344">
    <property type="entry name" value="Kelch_1"/>
    <property type="match status" value="1"/>
</dbReference>
<dbReference type="Pfam" id="PF00646">
    <property type="entry name" value="F-box"/>
    <property type="match status" value="1"/>
</dbReference>
<dbReference type="EMBL" id="JBJQOH010000006">
    <property type="protein sequence ID" value="KAL3684549.1"/>
    <property type="molecule type" value="Genomic_DNA"/>
</dbReference>
<evidence type="ECO:0000256" key="1">
    <source>
        <dbReference type="SAM" id="MobiDB-lite"/>
    </source>
</evidence>
<dbReference type="CDD" id="cd22157">
    <property type="entry name" value="F-box_AtFBW1-like"/>
    <property type="match status" value="1"/>
</dbReference>
<sequence>MVESRRTKVWVHTGRAPFKFWSRFRLRFRRRRLLLTPNLNDSQTSFIKEVDYADGLSSEVFDLRRITGEKEELHRLARNWALAGTGRWCRVAGSNLLLKGVVGLKRKGETGSDGKREQGDEPSVKKTARSLAVGKLKTLWSFKTKIRRVKIGSWVPSKGKRASSRKALILVHSEDEDDHRKQRMERRKKIECCFGCGGPSMWRYKERKRNEVDGVVTLPHRLKTKKENFLSPVDGTPTLPDDILEMCLARVPFVSLMRAKAVCKKWKALSSTPHFLQLRERIFSPEPWLFLFGLSRDGVCLGEIQALDPTANTWHTIKAEPLTGRLLYSVTAISSSVYVIGGCSTNSLSGSSRSDKSTVRTLKSVDMYTPITGSWKKVCPMTTERASPIVGVFPQKDLRTGGSGREIGHRTGRGHMSRVSDPFIEFQSLSRRQFRQRSLRRGGELAVFEGTDNAGEANNPGLSGQYWGSRIGKYDEGLEMPWINSRRDRLSKEQRRFGLIAVGGHGKWTEQLDSAEIYDPLIDRWREIASLPADHGAPCAGVVCKNSFYVYSQSNKLAAYDLEHEHWRSIRVSQGPSRLLDYTPKLVSCKGRVFLFGVAWGVLADGGSEMATRKIWELYQEPTFVGWVKVSQHPDAPLDWNAVFVADDEKIYGVEMFKIFGQMLDFVTICKLSGSEPMIWERVSRMQTAMHAIDPSSNLTKTAAVVHL</sequence>
<dbReference type="InterPro" id="IPR011043">
    <property type="entry name" value="Gal_Oxase/kelch_b-propeller"/>
</dbReference>
<feature type="region of interest" description="Disordered" evidence="1">
    <location>
        <begin position="394"/>
        <end position="414"/>
    </location>
</feature>
<dbReference type="InterPro" id="IPR015915">
    <property type="entry name" value="Kelch-typ_b-propeller"/>
</dbReference>
<dbReference type="InterPro" id="IPR036047">
    <property type="entry name" value="F-box-like_dom_sf"/>
</dbReference>
<dbReference type="InterPro" id="IPR001810">
    <property type="entry name" value="F-box_dom"/>
</dbReference>
<keyword evidence="4" id="KW-1185">Reference proteome</keyword>
<dbReference type="PANTHER" id="PTHR47712:SF1">
    <property type="entry name" value="OS09G0555300 PROTEIN"/>
    <property type="match status" value="1"/>
</dbReference>
<dbReference type="SUPFAM" id="SSF81383">
    <property type="entry name" value="F-box domain"/>
    <property type="match status" value="1"/>
</dbReference>
<dbReference type="SMART" id="SM00612">
    <property type="entry name" value="Kelch"/>
    <property type="match status" value="2"/>
</dbReference>
<comment type="caution">
    <text evidence="3">The sequence shown here is derived from an EMBL/GenBank/DDBJ whole genome shotgun (WGS) entry which is preliminary data.</text>
</comment>
<gene>
    <name evidence="3" type="ORF">R1sor_002571</name>
</gene>
<dbReference type="Proteomes" id="UP001633002">
    <property type="component" value="Unassembled WGS sequence"/>
</dbReference>
<proteinExistence type="predicted"/>
<evidence type="ECO:0000313" key="4">
    <source>
        <dbReference type="Proteomes" id="UP001633002"/>
    </source>
</evidence>
<dbReference type="AlphaFoldDB" id="A0ABD3H348"/>
<feature type="compositionally biased region" description="Basic and acidic residues" evidence="1">
    <location>
        <begin position="107"/>
        <end position="124"/>
    </location>
</feature>
<reference evidence="3 4" key="1">
    <citation type="submission" date="2024-09" db="EMBL/GenBank/DDBJ databases">
        <title>Chromosome-scale assembly of Riccia sorocarpa.</title>
        <authorList>
            <person name="Paukszto L."/>
        </authorList>
    </citation>
    <scope>NUCLEOTIDE SEQUENCE [LARGE SCALE GENOMIC DNA]</scope>
    <source>
        <strain evidence="3">LP-2024</strain>
        <tissue evidence="3">Aerial parts of the thallus</tissue>
    </source>
</reference>
<dbReference type="Gene3D" id="2.120.10.80">
    <property type="entry name" value="Kelch-type beta propeller"/>
    <property type="match status" value="2"/>
</dbReference>
<dbReference type="SMART" id="SM00256">
    <property type="entry name" value="FBOX"/>
    <property type="match status" value="1"/>
</dbReference>
<accession>A0ABD3H348</accession>
<evidence type="ECO:0000313" key="3">
    <source>
        <dbReference type="EMBL" id="KAL3684549.1"/>
    </source>
</evidence>
<feature type="region of interest" description="Disordered" evidence="1">
    <location>
        <begin position="107"/>
        <end position="126"/>
    </location>
</feature>
<dbReference type="Gene3D" id="1.20.1280.50">
    <property type="match status" value="1"/>
</dbReference>